<dbReference type="RefSeq" id="WP_014826336.1">
    <property type="nucleotide sequence ID" value="NC_018068.1"/>
</dbReference>
<dbReference type="InterPro" id="IPR006450">
    <property type="entry name" value="Phage_HK97_gp6-like"/>
</dbReference>
<dbReference type="KEGG" id="dai:Desaci_1303"/>
<dbReference type="Proteomes" id="UP000002892">
    <property type="component" value="Chromosome"/>
</dbReference>
<dbReference type="NCBIfam" id="TIGR01560">
    <property type="entry name" value="put_DNA_pack"/>
    <property type="match status" value="2"/>
</dbReference>
<dbReference type="AlphaFoldDB" id="I4D3F5"/>
<evidence type="ECO:0000313" key="2">
    <source>
        <dbReference type="Proteomes" id="UP000002892"/>
    </source>
</evidence>
<proteinExistence type="predicted"/>
<name>I4D3F5_DESAJ</name>
<dbReference type="OrthoDB" id="5654at2"/>
<protein>
    <recommendedName>
        <fullName evidence="3">Phage gp6-like head-tail connector protein</fullName>
    </recommendedName>
</protein>
<dbReference type="eggNOG" id="ENOG5032SBG">
    <property type="taxonomic scope" value="Bacteria"/>
</dbReference>
<dbReference type="Gene3D" id="1.10.3230.30">
    <property type="entry name" value="Phage gp6-like head-tail connector protein"/>
    <property type="match status" value="1"/>
</dbReference>
<sequence>MNLVQTVPPAVEPLSLQEVKDYLRVDDDTDTSEDQYLGALITAAREYCESFQNRAYITQTWQMSFDYWPSYAINIPRGNLQRITSVSYKNSSGVVTTLTETLQYVVSTRGVLGRISPPYAQPWPPFIPFPLDAVVIEFVCGYGDTEESVPEKVKQAMKLLVNHWYENRTPLTELKQAPAEIAFTVSALLWQDRIVVA</sequence>
<dbReference type="Pfam" id="PF05135">
    <property type="entry name" value="Phage_connect_1"/>
    <property type="match status" value="1"/>
</dbReference>
<accession>I4D3F5</accession>
<dbReference type="CDD" id="cd08054">
    <property type="entry name" value="gp6"/>
    <property type="match status" value="1"/>
</dbReference>
<keyword evidence="2" id="KW-1185">Reference proteome</keyword>
<dbReference type="InterPro" id="IPR021146">
    <property type="entry name" value="Phage_gp6-like_head-tail"/>
</dbReference>
<evidence type="ECO:0008006" key="3">
    <source>
        <dbReference type="Google" id="ProtNLM"/>
    </source>
</evidence>
<gene>
    <name evidence="1" type="ordered locus">Desaci_1303</name>
</gene>
<dbReference type="EMBL" id="CP003639">
    <property type="protein sequence ID" value="AFM40329.1"/>
    <property type="molecule type" value="Genomic_DNA"/>
</dbReference>
<dbReference type="STRING" id="646529.Desaci_1303"/>
<dbReference type="HOGENOM" id="CLU_085951_0_1_9"/>
<evidence type="ECO:0000313" key="1">
    <source>
        <dbReference type="EMBL" id="AFM40329.1"/>
    </source>
</evidence>
<organism evidence="1 2">
    <name type="scientific">Desulfosporosinus acidiphilus (strain DSM 22704 / JCM 16185 / SJ4)</name>
    <dbReference type="NCBI Taxonomy" id="646529"/>
    <lineage>
        <taxon>Bacteria</taxon>
        <taxon>Bacillati</taxon>
        <taxon>Bacillota</taxon>
        <taxon>Clostridia</taxon>
        <taxon>Eubacteriales</taxon>
        <taxon>Desulfitobacteriaceae</taxon>
        <taxon>Desulfosporosinus</taxon>
    </lineage>
</organism>
<dbReference type="InterPro" id="IPR011738">
    <property type="entry name" value="Phage_CHP"/>
</dbReference>
<dbReference type="NCBIfam" id="TIGR02215">
    <property type="entry name" value="phage_chp_gp8"/>
    <property type="match status" value="1"/>
</dbReference>
<reference evidence="1 2" key="1">
    <citation type="journal article" date="2012" name="J. Bacteriol.">
        <title>Complete genome sequences of Desulfosporosinus orientis DSM765T, Desulfosporosinus youngiae DSM17734T, Desulfosporosinus meridiei DSM13257T, and Desulfosporosinus acidiphilus DSM22704T.</title>
        <authorList>
            <person name="Pester M."/>
            <person name="Brambilla E."/>
            <person name="Alazard D."/>
            <person name="Rattei T."/>
            <person name="Weinmaier T."/>
            <person name="Han J."/>
            <person name="Lucas S."/>
            <person name="Lapidus A."/>
            <person name="Cheng J.F."/>
            <person name="Goodwin L."/>
            <person name="Pitluck S."/>
            <person name="Peters L."/>
            <person name="Ovchinnikova G."/>
            <person name="Teshima H."/>
            <person name="Detter J.C."/>
            <person name="Han C.S."/>
            <person name="Tapia R."/>
            <person name="Land M.L."/>
            <person name="Hauser L."/>
            <person name="Kyrpides N.C."/>
            <person name="Ivanova N.N."/>
            <person name="Pagani I."/>
            <person name="Huntmann M."/>
            <person name="Wei C.L."/>
            <person name="Davenport K.W."/>
            <person name="Daligault H."/>
            <person name="Chain P.S."/>
            <person name="Chen A."/>
            <person name="Mavromatis K."/>
            <person name="Markowitz V."/>
            <person name="Szeto E."/>
            <person name="Mikhailova N."/>
            <person name="Pati A."/>
            <person name="Wagner M."/>
            <person name="Woyke T."/>
            <person name="Ollivier B."/>
            <person name="Klenk H.P."/>
            <person name="Spring S."/>
            <person name="Loy A."/>
        </authorList>
    </citation>
    <scope>NUCLEOTIDE SEQUENCE [LARGE SCALE GENOMIC DNA]</scope>
    <source>
        <strain evidence="2">DSM 22704 / JCM 16185 / SJ4</strain>
    </source>
</reference>